<dbReference type="Proteomes" id="UP000614601">
    <property type="component" value="Unassembled WGS sequence"/>
</dbReference>
<reference evidence="4" key="1">
    <citation type="submission" date="2020-09" db="EMBL/GenBank/DDBJ databases">
        <authorList>
            <person name="Kikuchi T."/>
        </authorList>
    </citation>
    <scope>NUCLEOTIDE SEQUENCE</scope>
    <source>
        <strain evidence="4">SH1</strain>
    </source>
</reference>
<dbReference type="SMART" id="SM00181">
    <property type="entry name" value="EGF"/>
    <property type="match status" value="2"/>
</dbReference>
<evidence type="ECO:0000256" key="2">
    <source>
        <dbReference type="SAM" id="Phobius"/>
    </source>
</evidence>
<accession>A0A811K3K1</accession>
<keyword evidence="1" id="KW-0245">EGF-like domain</keyword>
<dbReference type="Proteomes" id="UP000783686">
    <property type="component" value="Unassembled WGS sequence"/>
</dbReference>
<keyword evidence="1" id="KW-1015">Disulfide bond</keyword>
<dbReference type="InterPro" id="IPR000742">
    <property type="entry name" value="EGF"/>
</dbReference>
<dbReference type="PROSITE" id="PS01186">
    <property type="entry name" value="EGF_2"/>
    <property type="match status" value="1"/>
</dbReference>
<dbReference type="InterPro" id="IPR050906">
    <property type="entry name" value="Notch_signaling"/>
</dbReference>
<dbReference type="Gene3D" id="2.10.25.10">
    <property type="entry name" value="Laminin"/>
    <property type="match status" value="2"/>
</dbReference>
<keyword evidence="5" id="KW-1185">Reference proteome</keyword>
<proteinExistence type="predicted"/>
<evidence type="ECO:0000256" key="1">
    <source>
        <dbReference type="PROSITE-ProRule" id="PRU00076"/>
    </source>
</evidence>
<evidence type="ECO:0000259" key="3">
    <source>
        <dbReference type="PROSITE" id="PS50026"/>
    </source>
</evidence>
<keyword evidence="2" id="KW-0812">Transmembrane</keyword>
<dbReference type="EMBL" id="CAJFDH010000002">
    <property type="protein sequence ID" value="CAD5210375.1"/>
    <property type="molecule type" value="Genomic_DNA"/>
</dbReference>
<feature type="transmembrane region" description="Helical" evidence="2">
    <location>
        <begin position="228"/>
        <end position="250"/>
    </location>
</feature>
<dbReference type="Pfam" id="PF00008">
    <property type="entry name" value="EGF"/>
    <property type="match status" value="1"/>
</dbReference>
<dbReference type="GO" id="GO:0005112">
    <property type="term" value="F:Notch binding"/>
    <property type="evidence" value="ECO:0007669"/>
    <property type="project" value="TreeGrafter"/>
</dbReference>
<evidence type="ECO:0000313" key="4">
    <source>
        <dbReference type="EMBL" id="CAD5210375.1"/>
    </source>
</evidence>
<keyword evidence="2" id="KW-1133">Transmembrane helix</keyword>
<dbReference type="AlphaFoldDB" id="A0A811K3K1"/>
<protein>
    <recommendedName>
        <fullName evidence="3">EGF-like domain-containing protein</fullName>
    </recommendedName>
</protein>
<name>A0A811K3K1_9BILA</name>
<dbReference type="EMBL" id="CAJFCW020000002">
    <property type="protein sequence ID" value="CAG9091213.1"/>
    <property type="molecule type" value="Genomic_DNA"/>
</dbReference>
<sequence length="288" mass="32259">MICGSGICEPSKDYRNFTCHCQHGFTGRFCEIQKAPSCSQRKVPCQNNGKCHDILNGIVCECPKGTYGRRCEILDEKASPNWGILSLQDPNDFLANVPQGFKRIGTVVVTKIGTLKAFRSQLRDLFDEIWINRDVNLTIARLSGGPELIYDVIHFTNETKDDVVTVWKALVTASVSEEEHILNLEDVIDMLNNPTFPNHLEQQALKAERTQEDGYFTASTPGYTTVSLLLSGLFGGALVGSLMGLVLYSLKHYLPERSSVDIEDSIEDIEIKNSQYRAVHDSRRIPPY</sequence>
<comment type="caution">
    <text evidence="4">The sequence shown here is derived from an EMBL/GenBank/DDBJ whole genome shotgun (WGS) entry which is preliminary data.</text>
</comment>
<feature type="disulfide bond" evidence="1">
    <location>
        <begin position="62"/>
        <end position="71"/>
    </location>
</feature>
<dbReference type="PANTHER" id="PTHR24044">
    <property type="entry name" value="NOTCH LIGAND FAMILY MEMBER"/>
    <property type="match status" value="1"/>
</dbReference>
<comment type="caution">
    <text evidence="1">Lacks conserved residue(s) required for the propagation of feature annotation.</text>
</comment>
<dbReference type="PROSITE" id="PS00022">
    <property type="entry name" value="EGF_1"/>
    <property type="match status" value="2"/>
</dbReference>
<dbReference type="PROSITE" id="PS50026">
    <property type="entry name" value="EGF_3"/>
    <property type="match status" value="2"/>
</dbReference>
<evidence type="ECO:0000313" key="5">
    <source>
        <dbReference type="Proteomes" id="UP000614601"/>
    </source>
</evidence>
<dbReference type="OrthoDB" id="5912267at2759"/>
<feature type="domain" description="EGF-like" evidence="3">
    <location>
        <begin position="1"/>
        <end position="31"/>
    </location>
</feature>
<keyword evidence="2" id="KW-0472">Membrane</keyword>
<gene>
    <name evidence="4" type="ORF">BOKJ2_LOCUS3156</name>
</gene>
<dbReference type="PANTHER" id="PTHR24044:SF417">
    <property type="entry name" value="WEARY, ISOFORM B"/>
    <property type="match status" value="1"/>
</dbReference>
<dbReference type="SUPFAM" id="SSF57196">
    <property type="entry name" value="EGF/Laminin"/>
    <property type="match status" value="2"/>
</dbReference>
<feature type="domain" description="EGF-like" evidence="3">
    <location>
        <begin position="34"/>
        <end position="72"/>
    </location>
</feature>
<feature type="disulfide bond" evidence="1">
    <location>
        <begin position="21"/>
        <end position="30"/>
    </location>
</feature>
<dbReference type="CDD" id="cd00054">
    <property type="entry name" value="EGF_CA"/>
    <property type="match status" value="1"/>
</dbReference>
<organism evidence="4 5">
    <name type="scientific">Bursaphelenchus okinawaensis</name>
    <dbReference type="NCBI Taxonomy" id="465554"/>
    <lineage>
        <taxon>Eukaryota</taxon>
        <taxon>Metazoa</taxon>
        <taxon>Ecdysozoa</taxon>
        <taxon>Nematoda</taxon>
        <taxon>Chromadorea</taxon>
        <taxon>Rhabditida</taxon>
        <taxon>Tylenchina</taxon>
        <taxon>Tylenchomorpha</taxon>
        <taxon>Aphelenchoidea</taxon>
        <taxon>Aphelenchoididae</taxon>
        <taxon>Bursaphelenchus</taxon>
    </lineage>
</organism>